<comment type="caution">
    <text evidence="2">The sequence shown here is derived from an EMBL/GenBank/DDBJ whole genome shotgun (WGS) entry which is preliminary data.</text>
</comment>
<protein>
    <submittedName>
        <fullName evidence="2">Uncharacterized protein</fullName>
    </submittedName>
</protein>
<gene>
    <name evidence="2" type="ORF">AVENLUH5627_00158</name>
</gene>
<dbReference type="PATRIC" id="fig|52133.18.peg.163"/>
<reference evidence="2 3" key="1">
    <citation type="journal article" date="2016" name="Sci. Rep.">
        <title>Genomic and phenotypic characterization of the species Acinetobacter venetianus.</title>
        <authorList>
            <person name="Fondi M."/>
            <person name="Maida I."/>
            <person name="Perrin E."/>
            <person name="Orlandini V."/>
            <person name="La Torre L."/>
            <person name="Bosi E."/>
            <person name="Negroni A."/>
            <person name="Zanaroli G."/>
            <person name="Fava F."/>
            <person name="Decorosi F."/>
            <person name="Giovannetti L."/>
            <person name="Viti C."/>
            <person name="Vaneechoutte M."/>
            <person name="Dijkshoorn L."/>
            <person name="Fani R."/>
        </authorList>
    </citation>
    <scope>NUCLEOTIDE SEQUENCE [LARGE SCALE GENOMIC DNA]</scope>
    <source>
        <strain evidence="2 3">LUH5627</strain>
    </source>
</reference>
<dbReference type="RefSeq" id="WP_155722690.1">
    <property type="nucleotide sequence ID" value="NZ_JRUE01000022.1"/>
</dbReference>
<evidence type="ECO:0000313" key="2">
    <source>
        <dbReference type="EMBL" id="KXZ74223.1"/>
    </source>
</evidence>
<feature type="coiled-coil region" evidence="1">
    <location>
        <begin position="48"/>
        <end position="82"/>
    </location>
</feature>
<dbReference type="EMBL" id="JRUE01000022">
    <property type="protein sequence ID" value="KXZ74223.1"/>
    <property type="molecule type" value="Genomic_DNA"/>
</dbReference>
<dbReference type="AlphaFoldDB" id="A0A150I328"/>
<evidence type="ECO:0000256" key="1">
    <source>
        <dbReference type="SAM" id="Coils"/>
    </source>
</evidence>
<sequence>MLDLNKEREAFNENFGLPESDDCFLGETSPEQNKLMLKCHWLGWQRCAETKQAEIDQLKSKLADAEKAVAHYKAMNEASEVE</sequence>
<evidence type="ECO:0000313" key="3">
    <source>
        <dbReference type="Proteomes" id="UP000075680"/>
    </source>
</evidence>
<organism evidence="2 3">
    <name type="scientific">Acinetobacter venetianus</name>
    <dbReference type="NCBI Taxonomy" id="52133"/>
    <lineage>
        <taxon>Bacteria</taxon>
        <taxon>Pseudomonadati</taxon>
        <taxon>Pseudomonadota</taxon>
        <taxon>Gammaproteobacteria</taxon>
        <taxon>Moraxellales</taxon>
        <taxon>Moraxellaceae</taxon>
        <taxon>Acinetobacter</taxon>
    </lineage>
</organism>
<keyword evidence="1" id="KW-0175">Coiled coil</keyword>
<name>A0A150I328_9GAMM</name>
<accession>A0A150I328</accession>
<proteinExistence type="predicted"/>
<dbReference type="Proteomes" id="UP000075680">
    <property type="component" value="Unassembled WGS sequence"/>
</dbReference>